<evidence type="ECO:0000313" key="1">
    <source>
        <dbReference type="EMBL" id="KAA6301631.1"/>
    </source>
</evidence>
<gene>
    <name evidence="1" type="ORF">EZS26_002237</name>
</gene>
<reference evidence="1 2" key="1">
    <citation type="submission" date="2019-03" db="EMBL/GenBank/DDBJ databases">
        <title>Single cell metagenomics reveals metabolic interactions within the superorganism composed of flagellate Streblomastix strix and complex community of Bacteroidetes bacteria on its surface.</title>
        <authorList>
            <person name="Treitli S.C."/>
            <person name="Kolisko M."/>
            <person name="Husnik F."/>
            <person name="Keeling P."/>
            <person name="Hampl V."/>
        </authorList>
    </citation>
    <scope>NUCLEOTIDE SEQUENCE [LARGE SCALE GENOMIC DNA]</scope>
    <source>
        <strain evidence="1">St1</strain>
    </source>
</reference>
<dbReference type="Proteomes" id="UP000324575">
    <property type="component" value="Unassembled WGS sequence"/>
</dbReference>
<accession>A0A5M8NZQ7</accession>
<proteinExistence type="predicted"/>
<dbReference type="EMBL" id="SNRX01000016">
    <property type="protein sequence ID" value="KAA6301631.1"/>
    <property type="molecule type" value="Genomic_DNA"/>
</dbReference>
<protein>
    <submittedName>
        <fullName evidence="1">Uncharacterized protein</fullName>
    </submittedName>
</protein>
<dbReference type="AlphaFoldDB" id="A0A5M8NZQ7"/>
<evidence type="ECO:0000313" key="2">
    <source>
        <dbReference type="Proteomes" id="UP000324575"/>
    </source>
</evidence>
<name>A0A5M8NZQ7_9BACT</name>
<sequence length="73" mass="8967">MQTSTTLNPIQLHLLQMFQYMKDEQSLNELQEVLRKYYQAKSDEEVEKVWQEKNMDNEMMHELVNAHYRTPYK</sequence>
<organism evidence="1 2">
    <name type="scientific">Candidatus Ordinivivax streblomastigis</name>
    <dbReference type="NCBI Taxonomy" id="2540710"/>
    <lineage>
        <taxon>Bacteria</taxon>
        <taxon>Pseudomonadati</taxon>
        <taxon>Bacteroidota</taxon>
        <taxon>Bacteroidia</taxon>
        <taxon>Bacteroidales</taxon>
        <taxon>Candidatus Ordinivivax</taxon>
    </lineage>
</organism>
<comment type="caution">
    <text evidence="1">The sequence shown here is derived from an EMBL/GenBank/DDBJ whole genome shotgun (WGS) entry which is preliminary data.</text>
</comment>